<dbReference type="AlphaFoldDB" id="A0A4Y3K7J8"/>
<feature type="domain" description="ABC transmembrane type-2" evidence="8">
    <location>
        <begin position="56"/>
        <end position="283"/>
    </location>
</feature>
<dbReference type="GO" id="GO:0043190">
    <property type="term" value="C:ATP-binding cassette (ABC) transporter complex"/>
    <property type="evidence" value="ECO:0007669"/>
    <property type="project" value="InterPro"/>
</dbReference>
<feature type="transmembrane region" description="Helical" evidence="6">
    <location>
        <begin position="87"/>
        <end position="111"/>
    </location>
</feature>
<dbReference type="InterPro" id="IPR000412">
    <property type="entry name" value="ABC_2_transport"/>
</dbReference>
<evidence type="ECO:0000259" key="8">
    <source>
        <dbReference type="PROSITE" id="PS51012"/>
    </source>
</evidence>
<dbReference type="InterPro" id="IPR013525">
    <property type="entry name" value="ABC2_TM"/>
</dbReference>
<feature type="transmembrane region" description="Helical" evidence="6">
    <location>
        <begin position="57"/>
        <end position="81"/>
    </location>
</feature>
<feature type="compositionally biased region" description="Basic and acidic residues" evidence="7">
    <location>
        <begin position="15"/>
        <end position="29"/>
    </location>
</feature>
<evidence type="ECO:0000256" key="3">
    <source>
        <dbReference type="ARBA" id="ARBA00022989"/>
    </source>
</evidence>
<dbReference type="InterPro" id="IPR047817">
    <property type="entry name" value="ABC2_TM_bact-type"/>
</dbReference>
<protein>
    <recommendedName>
        <fullName evidence="6">Transport permease protein</fullName>
    </recommendedName>
</protein>
<keyword evidence="3 6" id="KW-1133">Transmembrane helix</keyword>
<dbReference type="GO" id="GO:0046677">
    <property type="term" value="P:response to antibiotic"/>
    <property type="evidence" value="ECO:0007669"/>
    <property type="project" value="UniProtKB-KW"/>
</dbReference>
<dbReference type="EMBL" id="BJLP01000001">
    <property type="protein sequence ID" value="GEA79696.1"/>
    <property type="molecule type" value="Genomic_DNA"/>
</dbReference>
<dbReference type="PANTHER" id="PTHR43229:SF2">
    <property type="entry name" value="NODULATION PROTEIN J"/>
    <property type="match status" value="1"/>
</dbReference>
<evidence type="ECO:0000256" key="6">
    <source>
        <dbReference type="RuleBase" id="RU361157"/>
    </source>
</evidence>
<gene>
    <name evidence="9" type="ORF">CUD01_01400</name>
</gene>
<proteinExistence type="inferred from homology"/>
<evidence type="ECO:0000256" key="1">
    <source>
        <dbReference type="ARBA" id="ARBA00004141"/>
    </source>
</evidence>
<keyword evidence="4 6" id="KW-0472">Membrane</keyword>
<keyword evidence="2 6" id="KW-0812">Transmembrane</keyword>
<keyword evidence="10" id="KW-1185">Reference proteome</keyword>
<keyword evidence="5" id="KW-0046">Antibiotic resistance</keyword>
<dbReference type="GO" id="GO:0140359">
    <property type="term" value="F:ABC-type transporter activity"/>
    <property type="evidence" value="ECO:0007669"/>
    <property type="project" value="InterPro"/>
</dbReference>
<feature type="transmembrane region" description="Helical" evidence="6">
    <location>
        <begin position="132"/>
        <end position="158"/>
    </location>
</feature>
<comment type="caution">
    <text evidence="9">The sequence shown here is derived from an EMBL/GenBank/DDBJ whole genome shotgun (WGS) entry which is preliminary data.</text>
</comment>
<evidence type="ECO:0000256" key="4">
    <source>
        <dbReference type="ARBA" id="ARBA00023136"/>
    </source>
</evidence>
<feature type="region of interest" description="Disordered" evidence="7">
    <location>
        <begin position="1"/>
        <end position="29"/>
    </location>
</feature>
<feature type="transmembrane region" description="Helical" evidence="6">
    <location>
        <begin position="258"/>
        <end position="277"/>
    </location>
</feature>
<keyword evidence="6" id="KW-1003">Cell membrane</keyword>
<evidence type="ECO:0000313" key="9">
    <source>
        <dbReference type="EMBL" id="GEA79696.1"/>
    </source>
</evidence>
<reference evidence="9 10" key="1">
    <citation type="submission" date="2019-06" db="EMBL/GenBank/DDBJ databases">
        <title>Whole genome shotgun sequence of Cellulomonas uda NBRC 3747.</title>
        <authorList>
            <person name="Hosoyama A."/>
            <person name="Uohara A."/>
            <person name="Ohji S."/>
            <person name="Ichikawa N."/>
        </authorList>
    </citation>
    <scope>NUCLEOTIDE SEQUENCE [LARGE SCALE GENOMIC DNA]</scope>
    <source>
        <strain evidence="9 10">NBRC 3747</strain>
    </source>
</reference>
<dbReference type="PIRSF" id="PIRSF006648">
    <property type="entry name" value="DrrB"/>
    <property type="match status" value="1"/>
</dbReference>
<feature type="transmembrane region" description="Helical" evidence="6">
    <location>
        <begin position="170"/>
        <end position="191"/>
    </location>
</feature>
<feature type="transmembrane region" description="Helical" evidence="6">
    <location>
        <begin position="203"/>
        <end position="220"/>
    </location>
</feature>
<organism evidence="9 10">
    <name type="scientific">Cellulomonas uda</name>
    <dbReference type="NCBI Taxonomy" id="1714"/>
    <lineage>
        <taxon>Bacteria</taxon>
        <taxon>Bacillati</taxon>
        <taxon>Actinomycetota</taxon>
        <taxon>Actinomycetes</taxon>
        <taxon>Micrococcales</taxon>
        <taxon>Cellulomonadaceae</taxon>
        <taxon>Cellulomonas</taxon>
    </lineage>
</organism>
<keyword evidence="6" id="KW-0813">Transport</keyword>
<sequence>MSAPTSTPTSTVTLDRPRTPDAPRGEAVRRPRPFPLVRHSAALTKRSLIKTWRTPEALIDVTLQPIVFLAIFVTIFGTAVAGSTGSYLQFLLPGILAQTIAQGAIAIGVNLNTDLSKGIFDRFKSLPIPRSAPLLGAVLGDVVRYVIVAVVTIVTGYAMGFRIATSPLEAVAGCLLAVLFAVCLSWVSVWVGMLVRTSGAVQGIMFLIVMPLSFGSNVFVRTDDLPTWMQGFVDVNPLTHLVESMRGLFLGSPVGDHVWWTLAWCVGLVAVFMPLALRAYRRKV</sequence>
<dbReference type="RefSeq" id="WP_141317877.1">
    <property type="nucleotide sequence ID" value="NZ_BJLP01000001.1"/>
</dbReference>
<comment type="subcellular location">
    <subcellularLocation>
        <location evidence="6">Cell membrane</location>
        <topology evidence="6">Multi-pass membrane protein</topology>
    </subcellularLocation>
    <subcellularLocation>
        <location evidence="1">Membrane</location>
        <topology evidence="1">Multi-pass membrane protein</topology>
    </subcellularLocation>
</comment>
<dbReference type="Proteomes" id="UP000315842">
    <property type="component" value="Unassembled WGS sequence"/>
</dbReference>
<evidence type="ECO:0000256" key="5">
    <source>
        <dbReference type="ARBA" id="ARBA00023251"/>
    </source>
</evidence>
<evidence type="ECO:0000313" key="10">
    <source>
        <dbReference type="Proteomes" id="UP000315842"/>
    </source>
</evidence>
<dbReference type="Pfam" id="PF01061">
    <property type="entry name" value="ABC2_membrane"/>
    <property type="match status" value="1"/>
</dbReference>
<dbReference type="PROSITE" id="PS51012">
    <property type="entry name" value="ABC_TM2"/>
    <property type="match status" value="1"/>
</dbReference>
<name>A0A4Y3K7J8_CELUD</name>
<dbReference type="InterPro" id="IPR051784">
    <property type="entry name" value="Nod_factor_ABC_transporter"/>
</dbReference>
<evidence type="ECO:0000256" key="2">
    <source>
        <dbReference type="ARBA" id="ARBA00022692"/>
    </source>
</evidence>
<evidence type="ECO:0000256" key="7">
    <source>
        <dbReference type="SAM" id="MobiDB-lite"/>
    </source>
</evidence>
<dbReference type="PANTHER" id="PTHR43229">
    <property type="entry name" value="NODULATION PROTEIN J"/>
    <property type="match status" value="1"/>
</dbReference>
<feature type="compositionally biased region" description="Low complexity" evidence="7">
    <location>
        <begin position="1"/>
        <end position="13"/>
    </location>
</feature>
<comment type="similarity">
    <text evidence="6">Belongs to the ABC-2 integral membrane protein family.</text>
</comment>
<accession>A0A4Y3K7J8</accession>